<evidence type="ECO:0000259" key="16">
    <source>
        <dbReference type="SMART" id="SM00484"/>
    </source>
</evidence>
<dbReference type="PANTHER" id="PTHR11081">
    <property type="entry name" value="FLAP ENDONUCLEASE FAMILY MEMBER"/>
    <property type="match status" value="1"/>
</dbReference>
<dbReference type="GO" id="GO:0046872">
    <property type="term" value="F:metal ion binding"/>
    <property type="evidence" value="ECO:0007669"/>
    <property type="project" value="UniProtKB-KW"/>
</dbReference>
<dbReference type="InterPro" id="IPR006084">
    <property type="entry name" value="XPG/Rad2"/>
</dbReference>
<keyword evidence="10" id="KW-0234">DNA repair</keyword>
<comment type="similarity">
    <text evidence="12">Belongs to the XPG/RAD2 endonuclease family. GEN subfamily.</text>
</comment>
<evidence type="ECO:0000256" key="1">
    <source>
        <dbReference type="ARBA" id="ARBA00001946"/>
    </source>
</evidence>
<evidence type="ECO:0000256" key="14">
    <source>
        <dbReference type="ARBA" id="ARBA00070188"/>
    </source>
</evidence>
<dbReference type="InterPro" id="IPR008918">
    <property type="entry name" value="HhH2"/>
</dbReference>
<keyword evidence="18" id="KW-1185">Reference proteome</keyword>
<name>A0AAV7RD42_PLEWA</name>
<feature type="region of interest" description="Disordered" evidence="15">
    <location>
        <begin position="646"/>
        <end position="689"/>
    </location>
</feature>
<dbReference type="PRINTS" id="PR00853">
    <property type="entry name" value="XPGRADSUPER"/>
</dbReference>
<dbReference type="SMART" id="SM00484">
    <property type="entry name" value="XPGI"/>
    <property type="match status" value="1"/>
</dbReference>
<dbReference type="Pfam" id="PF00867">
    <property type="entry name" value="XPG_I"/>
    <property type="match status" value="1"/>
</dbReference>
<proteinExistence type="inferred from homology"/>
<evidence type="ECO:0000256" key="12">
    <source>
        <dbReference type="ARBA" id="ARBA00038112"/>
    </source>
</evidence>
<dbReference type="GO" id="GO:0008821">
    <property type="term" value="F:crossover junction DNA endonuclease activity"/>
    <property type="evidence" value="ECO:0007669"/>
    <property type="project" value="UniProtKB-ARBA"/>
</dbReference>
<comment type="caution">
    <text evidence="17">The sequence shown here is derived from an EMBL/GenBank/DDBJ whole genome shotgun (WGS) entry which is preliminary data.</text>
</comment>
<evidence type="ECO:0000313" key="18">
    <source>
        <dbReference type="Proteomes" id="UP001066276"/>
    </source>
</evidence>
<keyword evidence="8" id="KW-0378">Hydrolase</keyword>
<dbReference type="InterPro" id="IPR041012">
    <property type="entry name" value="GEN_chromo"/>
</dbReference>
<evidence type="ECO:0000256" key="2">
    <source>
        <dbReference type="ARBA" id="ARBA00004123"/>
    </source>
</evidence>
<evidence type="ECO:0000256" key="3">
    <source>
        <dbReference type="ARBA" id="ARBA00022553"/>
    </source>
</evidence>
<dbReference type="GO" id="GO:0006281">
    <property type="term" value="P:DNA repair"/>
    <property type="evidence" value="ECO:0007669"/>
    <property type="project" value="UniProtKB-KW"/>
</dbReference>
<evidence type="ECO:0000256" key="4">
    <source>
        <dbReference type="ARBA" id="ARBA00022722"/>
    </source>
</evidence>
<accession>A0AAV7RD42</accession>
<evidence type="ECO:0000256" key="6">
    <source>
        <dbReference type="ARBA" id="ARBA00022759"/>
    </source>
</evidence>
<protein>
    <recommendedName>
        <fullName evidence="14">Flap endonuclease GEN homolog 1</fullName>
    </recommendedName>
</protein>
<organism evidence="17 18">
    <name type="scientific">Pleurodeles waltl</name>
    <name type="common">Iberian ribbed newt</name>
    <dbReference type="NCBI Taxonomy" id="8319"/>
    <lineage>
        <taxon>Eukaryota</taxon>
        <taxon>Metazoa</taxon>
        <taxon>Chordata</taxon>
        <taxon>Craniata</taxon>
        <taxon>Vertebrata</taxon>
        <taxon>Euteleostomi</taxon>
        <taxon>Amphibia</taxon>
        <taxon>Batrachia</taxon>
        <taxon>Caudata</taxon>
        <taxon>Salamandroidea</taxon>
        <taxon>Salamandridae</taxon>
        <taxon>Pleurodelinae</taxon>
        <taxon>Pleurodeles</taxon>
    </lineage>
</organism>
<dbReference type="EMBL" id="JANPWB010000009">
    <property type="protein sequence ID" value="KAJ1149552.1"/>
    <property type="molecule type" value="Genomic_DNA"/>
</dbReference>
<feature type="region of interest" description="Disordered" evidence="15">
    <location>
        <begin position="473"/>
        <end position="506"/>
    </location>
</feature>
<comment type="subcellular location">
    <subcellularLocation>
        <location evidence="2">Nucleus</location>
    </subcellularLocation>
</comment>
<sequence>MIGVVTKPYLRNLFFRISTLTLMGVKLVFVMEGEAPKLKAETMKMRNEMRFGPTETNEPARTGRSYFRSILKECLCLLECLGVPWVQAAGEAEAMCAYLNANGYVDGCITNDGDVFLYGACTVYRNFTMNVKDPHVDCYTTALIKERLGLDRDALVGIAILLGCDYLPKGIPGVGKDHVLKLIKMLNGQSILQRFDHWAEQFQNGRNSAKALKKVTHCSTCCHPGSAKDHEKRGCMLCGSSLYCTPHDYSYLCPCPWHLAQREKKANAFENNIKRKARACTGFPFREVIHEFLVSKDKLIKRITWLRPNILSFQNFAYNRMEWPKHYSCEKVFVLMTYYDMAERAAGRVDPRQLQATRIVKMRVRNGIPCFEIQWETPEHYVFTNEQASDTFVVSIEEESLFQAAYPDMVSMYNKEKLEADEKKLKGKKNKPKDKGVSNPDDIAELISHMNLDPKLQTFSSWDSESSLRTLQKEFSNSITEASPPPNRLEQQNDSPASGIPHFKKDSGSEVFLPDTDLCTSDPLLRVTTAGQIHAPVKCLASPTKSFSLGLETPSPRVSSVISELQLSSIDWDAEVFVRDADVGTSHLLVTVESAEQTCQSGNHSASPFHGSKLCLETPSPNVMSVISELQLSSIDWEALSFCSSPQVEAPPKPVSKNEVNKQEARDCGNSRNQPHDRTAKRNTENAIPLSVHQAPADKNGGAGASTDDFVVRRPLEDRILLKNGCQLACPQPIKHRDLKAGCPQPLSLAECKKQASSSWSGNMSVLHSLRLGEAPKLPPGQHCQRSLSQSQVGVPSKLTTAAQMLGNKTKSNMLKPTVRRIEVTNAKGTSIKMPDIKGKAVSAVDAVPKICKNTGLNSRPKKSVCRSPQHSSSKDSGIKKQNFTVKGHRENCCPAPLLSTDNCAERLACSSAGIKISDGKTERPGLQRPRNHFVFDNASVSSITSASVSTAESSLQRAPLKELQSSPGPHSADDSFISDSPLPLSERIKMRLLQNT</sequence>
<keyword evidence="11" id="KW-0539">Nucleus</keyword>
<dbReference type="InterPro" id="IPR036279">
    <property type="entry name" value="5-3_exonuclease_C_sf"/>
</dbReference>
<keyword evidence="7" id="KW-0227">DNA damage</keyword>
<dbReference type="Pfam" id="PF18704">
    <property type="entry name" value="Chromo_2"/>
    <property type="match status" value="1"/>
</dbReference>
<feature type="region of interest" description="Disordered" evidence="15">
    <location>
        <begin position="951"/>
        <end position="983"/>
    </location>
</feature>
<dbReference type="SUPFAM" id="SSF88723">
    <property type="entry name" value="PIN domain-like"/>
    <property type="match status" value="1"/>
</dbReference>
<evidence type="ECO:0000313" key="17">
    <source>
        <dbReference type="EMBL" id="KAJ1149552.1"/>
    </source>
</evidence>
<dbReference type="FunFam" id="3.40.50.1010:FF:000024">
    <property type="entry name" value="flap endonuclease GEN homolog 1"/>
    <property type="match status" value="1"/>
</dbReference>
<evidence type="ECO:0000256" key="8">
    <source>
        <dbReference type="ARBA" id="ARBA00022801"/>
    </source>
</evidence>
<dbReference type="Proteomes" id="UP001066276">
    <property type="component" value="Chromosome 5"/>
</dbReference>
<keyword evidence="3" id="KW-0597">Phosphoprotein</keyword>
<keyword evidence="4" id="KW-0540">Nuclease</keyword>
<comment type="cofactor">
    <cofactor evidence="1">
        <name>Mg(2+)</name>
        <dbReference type="ChEBI" id="CHEBI:18420"/>
    </cofactor>
</comment>
<feature type="domain" description="XPG-I" evidence="16">
    <location>
        <begin position="79"/>
        <end position="150"/>
    </location>
</feature>
<dbReference type="GO" id="GO:0017108">
    <property type="term" value="F:5'-flap endonuclease activity"/>
    <property type="evidence" value="ECO:0007669"/>
    <property type="project" value="TreeGrafter"/>
</dbReference>
<dbReference type="SMART" id="SM00279">
    <property type="entry name" value="HhH2"/>
    <property type="match status" value="1"/>
</dbReference>
<dbReference type="AlphaFoldDB" id="A0AAV7RD42"/>
<dbReference type="GO" id="GO:0000400">
    <property type="term" value="F:four-way junction DNA binding"/>
    <property type="evidence" value="ECO:0007669"/>
    <property type="project" value="TreeGrafter"/>
</dbReference>
<feature type="compositionally biased region" description="Basic and acidic residues" evidence="15">
    <location>
        <begin position="659"/>
        <end position="684"/>
    </location>
</feature>
<dbReference type="InterPro" id="IPR006086">
    <property type="entry name" value="XPG-I_dom"/>
</dbReference>
<dbReference type="CDD" id="cd09869">
    <property type="entry name" value="PIN_GEN1"/>
    <property type="match status" value="1"/>
</dbReference>
<evidence type="ECO:0000256" key="7">
    <source>
        <dbReference type="ARBA" id="ARBA00022763"/>
    </source>
</evidence>
<feature type="region of interest" description="Disordered" evidence="15">
    <location>
        <begin position="855"/>
        <end position="881"/>
    </location>
</feature>
<dbReference type="FunFam" id="1.10.150.20:FF:000030">
    <property type="entry name" value="Flap endonuclease GEN-like 1"/>
    <property type="match status" value="1"/>
</dbReference>
<dbReference type="SUPFAM" id="SSF47807">
    <property type="entry name" value="5' to 3' exonuclease, C-terminal subdomain"/>
    <property type="match status" value="1"/>
</dbReference>
<dbReference type="Gene3D" id="1.10.150.20">
    <property type="entry name" value="5' to 3' exonuclease, C-terminal subdomain"/>
    <property type="match status" value="1"/>
</dbReference>
<dbReference type="Gene3D" id="3.40.50.1010">
    <property type="entry name" value="5'-nuclease"/>
    <property type="match status" value="1"/>
</dbReference>
<reference evidence="17" key="1">
    <citation type="journal article" date="2022" name="bioRxiv">
        <title>Sequencing and chromosome-scale assembly of the giantPleurodeles waltlgenome.</title>
        <authorList>
            <person name="Brown T."/>
            <person name="Elewa A."/>
            <person name="Iarovenko S."/>
            <person name="Subramanian E."/>
            <person name="Araus A.J."/>
            <person name="Petzold A."/>
            <person name="Susuki M."/>
            <person name="Suzuki K.-i.T."/>
            <person name="Hayashi T."/>
            <person name="Toyoda A."/>
            <person name="Oliveira C."/>
            <person name="Osipova E."/>
            <person name="Leigh N.D."/>
            <person name="Simon A."/>
            <person name="Yun M.H."/>
        </authorList>
    </citation>
    <scope>NUCLEOTIDE SEQUENCE</scope>
    <source>
        <strain evidence="17">20211129_DDA</strain>
        <tissue evidence="17">Liver</tissue>
    </source>
</reference>
<keyword evidence="5" id="KW-0479">Metal-binding</keyword>
<comment type="subunit">
    <text evidence="13">Largely monomeric, dimerizes on the Holliday junction and the first nick occurs upon dimerization at the junction.</text>
</comment>
<evidence type="ECO:0000256" key="10">
    <source>
        <dbReference type="ARBA" id="ARBA00023204"/>
    </source>
</evidence>
<dbReference type="GO" id="GO:0005634">
    <property type="term" value="C:nucleus"/>
    <property type="evidence" value="ECO:0007669"/>
    <property type="project" value="UniProtKB-SubCell"/>
</dbReference>
<evidence type="ECO:0000256" key="11">
    <source>
        <dbReference type="ARBA" id="ARBA00023242"/>
    </source>
</evidence>
<keyword evidence="9" id="KW-0460">Magnesium</keyword>
<evidence type="ECO:0000256" key="5">
    <source>
        <dbReference type="ARBA" id="ARBA00022723"/>
    </source>
</evidence>
<evidence type="ECO:0000256" key="13">
    <source>
        <dbReference type="ARBA" id="ARBA00063132"/>
    </source>
</evidence>
<evidence type="ECO:0000256" key="9">
    <source>
        <dbReference type="ARBA" id="ARBA00022842"/>
    </source>
</evidence>
<keyword evidence="6" id="KW-0255">Endonuclease</keyword>
<dbReference type="InterPro" id="IPR029060">
    <property type="entry name" value="PIN-like_dom_sf"/>
</dbReference>
<evidence type="ECO:0000256" key="15">
    <source>
        <dbReference type="SAM" id="MobiDB-lite"/>
    </source>
</evidence>
<dbReference type="PANTHER" id="PTHR11081:SF70">
    <property type="entry name" value="FLAP ENDONUCLEASE GEN HOMOLOG 1"/>
    <property type="match status" value="1"/>
</dbReference>
<gene>
    <name evidence="17" type="ORF">NDU88_002359</name>
</gene>